<dbReference type="Gene3D" id="3.40.630.30">
    <property type="match status" value="1"/>
</dbReference>
<evidence type="ECO:0000313" key="1">
    <source>
        <dbReference type="EMBL" id="HIZ78189.1"/>
    </source>
</evidence>
<accession>A0A9D2K5U3</accession>
<dbReference type="EMBL" id="DXBC01000003">
    <property type="protein sequence ID" value="HIZ78189.1"/>
    <property type="molecule type" value="Genomic_DNA"/>
</dbReference>
<dbReference type="AlphaFoldDB" id="A0A9D2K5U3"/>
<sequence>FHAHLGYRLAGTFYQCGYKFGRWYHMVWMEKIIGDHRDVPAPVIPFSQLDLSGRF</sequence>
<dbReference type="InterPro" id="IPR016181">
    <property type="entry name" value="Acyl_CoA_acyltransferase"/>
</dbReference>
<protein>
    <submittedName>
        <fullName evidence="1">GNAT family N-acetyltransferase</fullName>
    </submittedName>
</protein>
<comment type="caution">
    <text evidence="1">The sequence shown here is derived from an EMBL/GenBank/DDBJ whole genome shotgun (WGS) entry which is preliminary data.</text>
</comment>
<organism evidence="1 2">
    <name type="scientific">Candidatus Lachnoclostridium stercorigallinarum</name>
    <dbReference type="NCBI Taxonomy" id="2838634"/>
    <lineage>
        <taxon>Bacteria</taxon>
        <taxon>Bacillati</taxon>
        <taxon>Bacillota</taxon>
        <taxon>Clostridia</taxon>
        <taxon>Lachnospirales</taxon>
        <taxon>Lachnospiraceae</taxon>
    </lineage>
</organism>
<gene>
    <name evidence="1" type="ORF">IAA17_00150</name>
</gene>
<dbReference type="Pfam" id="PF13420">
    <property type="entry name" value="Acetyltransf_4"/>
    <property type="match status" value="1"/>
</dbReference>
<evidence type="ECO:0000313" key="2">
    <source>
        <dbReference type="Proteomes" id="UP000824101"/>
    </source>
</evidence>
<feature type="non-terminal residue" evidence="1">
    <location>
        <position position="1"/>
    </location>
</feature>
<dbReference type="Proteomes" id="UP000824101">
    <property type="component" value="Unassembled WGS sequence"/>
</dbReference>
<proteinExistence type="predicted"/>
<dbReference type="SUPFAM" id="SSF55729">
    <property type="entry name" value="Acyl-CoA N-acyltransferases (Nat)"/>
    <property type="match status" value="1"/>
</dbReference>
<reference evidence="1" key="1">
    <citation type="journal article" date="2021" name="PeerJ">
        <title>Extensive microbial diversity within the chicken gut microbiome revealed by metagenomics and culture.</title>
        <authorList>
            <person name="Gilroy R."/>
            <person name="Ravi A."/>
            <person name="Getino M."/>
            <person name="Pursley I."/>
            <person name="Horton D.L."/>
            <person name="Alikhan N.F."/>
            <person name="Baker D."/>
            <person name="Gharbi K."/>
            <person name="Hall N."/>
            <person name="Watson M."/>
            <person name="Adriaenssens E.M."/>
            <person name="Foster-Nyarko E."/>
            <person name="Jarju S."/>
            <person name="Secka A."/>
            <person name="Antonio M."/>
            <person name="Oren A."/>
            <person name="Chaudhuri R.R."/>
            <person name="La Ragione R."/>
            <person name="Hildebrand F."/>
            <person name="Pallen M.J."/>
        </authorList>
    </citation>
    <scope>NUCLEOTIDE SEQUENCE</scope>
    <source>
        <strain evidence="1">ChiBcec1-1093</strain>
    </source>
</reference>
<reference evidence="1" key="2">
    <citation type="submission" date="2021-04" db="EMBL/GenBank/DDBJ databases">
        <authorList>
            <person name="Gilroy R."/>
        </authorList>
    </citation>
    <scope>NUCLEOTIDE SEQUENCE</scope>
    <source>
        <strain evidence="1">ChiBcec1-1093</strain>
    </source>
</reference>
<name>A0A9D2K5U3_9FIRM</name>